<proteinExistence type="predicted"/>
<evidence type="ECO:0000256" key="1">
    <source>
        <dbReference type="SAM" id="Phobius"/>
    </source>
</evidence>
<dbReference type="RefSeq" id="WP_037439292.1">
    <property type="nucleotide sequence ID" value="NZ_JNFF01000033.1"/>
</dbReference>
<name>A0A081PIP9_9SPHI</name>
<evidence type="ECO:0000313" key="3">
    <source>
        <dbReference type="Proteomes" id="UP000028007"/>
    </source>
</evidence>
<feature type="transmembrane region" description="Helical" evidence="1">
    <location>
        <begin position="393"/>
        <end position="413"/>
    </location>
</feature>
<gene>
    <name evidence="2" type="ORF">N180_04935</name>
</gene>
<feature type="transmembrane region" description="Helical" evidence="1">
    <location>
        <begin position="223"/>
        <end position="240"/>
    </location>
</feature>
<comment type="caution">
    <text evidence="2">The sequence shown here is derived from an EMBL/GenBank/DDBJ whole genome shotgun (WGS) entry which is preliminary data.</text>
</comment>
<evidence type="ECO:0000313" key="2">
    <source>
        <dbReference type="EMBL" id="KEQ30572.1"/>
    </source>
</evidence>
<dbReference type="EMBL" id="JNFF01000033">
    <property type="protein sequence ID" value="KEQ30572.1"/>
    <property type="molecule type" value="Genomic_DNA"/>
</dbReference>
<dbReference type="OrthoDB" id="637094at2"/>
<keyword evidence="1" id="KW-1133">Transmembrane helix</keyword>
<feature type="transmembrane region" description="Helical" evidence="1">
    <location>
        <begin position="146"/>
        <end position="166"/>
    </location>
</feature>
<feature type="transmembrane region" description="Helical" evidence="1">
    <location>
        <begin position="65"/>
        <end position="81"/>
    </location>
</feature>
<accession>A0A081PIP9</accession>
<protein>
    <submittedName>
        <fullName evidence="2">Membrane protein</fullName>
    </submittedName>
</protein>
<sequence>MKEDIRIHLNDSRQLEKMYRANKNNFKREFSELYPELKGNALADFWNERLNYENEEINWGTGRELGIVIIASLFAGLIARLPDLLPITDAFFYPRNTAFVIFPLLTAYFAWKNKLSVGKIVFIVFTIIAGMLLINFLPDVRKSDTLILACIHLPLFLWSVLGFAFVGGRQNNEQRRLGFLKYNGDLIVMTTLILISGAILTGITIGLFSLIGFNIEEYYFKNVAVFGLAAAPIIGTYLTQTNPQLVGKVSPVIAKLFSPLVVVMLSAYLIAILYSGKDPYQDRDFLLIFNALLIGVLAIIFFSIAETSNSGKSRVQTGILFILSVLTVLVNGIALSAILFRISEFGITPNRIAVLGGNMLILINLLLVTLQLFRVLAKKSDITSVGKSISFYLPVYFIWTIIVTFFFPFIFGFK</sequence>
<feature type="transmembrane region" description="Helical" evidence="1">
    <location>
        <begin position="352"/>
        <end position="373"/>
    </location>
</feature>
<feature type="transmembrane region" description="Helical" evidence="1">
    <location>
        <begin position="285"/>
        <end position="305"/>
    </location>
</feature>
<feature type="transmembrane region" description="Helical" evidence="1">
    <location>
        <begin position="186"/>
        <end position="211"/>
    </location>
</feature>
<keyword evidence="1" id="KW-0472">Membrane</keyword>
<feature type="transmembrane region" description="Helical" evidence="1">
    <location>
        <begin position="317"/>
        <end position="340"/>
    </location>
</feature>
<dbReference type="eggNOG" id="ENOG502Z81H">
    <property type="taxonomic scope" value="Bacteria"/>
</dbReference>
<dbReference type="AlphaFoldDB" id="A0A081PIP9"/>
<reference evidence="2 3" key="1">
    <citation type="journal article" date="1992" name="Int. J. Syst. Bacteriol.">
        <title>Sphingobacterium antarcticus sp. nov. a Psychrotrophic Bacterium from the Soils of Schirmacher Oasis, Antarctica.</title>
        <authorList>
            <person name="Shivaji S."/>
            <person name="Ray M.K."/>
            <person name="Rao N.S."/>
            <person name="Saiserr L."/>
            <person name="Jagannadham M.V."/>
            <person name="Kumar G.S."/>
            <person name="Reddy G."/>
            <person name="Bhargava P.M."/>
        </authorList>
    </citation>
    <scope>NUCLEOTIDE SEQUENCE [LARGE SCALE GENOMIC DNA]</scope>
    <source>
        <strain evidence="2 3">4BY</strain>
    </source>
</reference>
<dbReference type="Proteomes" id="UP000028007">
    <property type="component" value="Unassembled WGS sequence"/>
</dbReference>
<feature type="transmembrane region" description="Helical" evidence="1">
    <location>
        <begin position="252"/>
        <end position="273"/>
    </location>
</feature>
<keyword evidence="1" id="KW-0812">Transmembrane</keyword>
<keyword evidence="3" id="KW-1185">Reference proteome</keyword>
<feature type="transmembrane region" description="Helical" evidence="1">
    <location>
        <begin position="93"/>
        <end position="111"/>
    </location>
</feature>
<feature type="transmembrane region" description="Helical" evidence="1">
    <location>
        <begin position="117"/>
        <end position="134"/>
    </location>
</feature>
<organism evidence="2 3">
    <name type="scientific">Pedobacter antarcticus 4BY</name>
    <dbReference type="NCBI Taxonomy" id="1358423"/>
    <lineage>
        <taxon>Bacteria</taxon>
        <taxon>Pseudomonadati</taxon>
        <taxon>Bacteroidota</taxon>
        <taxon>Sphingobacteriia</taxon>
        <taxon>Sphingobacteriales</taxon>
        <taxon>Sphingobacteriaceae</taxon>
        <taxon>Pedobacter</taxon>
    </lineage>
</organism>